<dbReference type="PROSITE" id="PS50043">
    <property type="entry name" value="HTH_LUXR_2"/>
    <property type="match status" value="1"/>
</dbReference>
<accession>A0A4Q2STC8</accession>
<protein>
    <submittedName>
        <fullName evidence="2">Helix-turn-helix transcriptional regulator</fullName>
    </submittedName>
</protein>
<dbReference type="InterPro" id="IPR016032">
    <property type="entry name" value="Sig_transdc_resp-reg_C-effctor"/>
</dbReference>
<dbReference type="EMBL" id="SDWV01000014">
    <property type="protein sequence ID" value="RYC07459.1"/>
    <property type="molecule type" value="Genomic_DNA"/>
</dbReference>
<dbReference type="InterPro" id="IPR000792">
    <property type="entry name" value="Tscrpt_reg_LuxR_C"/>
</dbReference>
<reference evidence="2 3" key="1">
    <citation type="submission" date="2019-01" db="EMBL/GenBank/DDBJ databases">
        <title>Novel species of Nocardioides.</title>
        <authorList>
            <person name="Liu Q."/>
            <person name="X Y.-H."/>
        </authorList>
    </citation>
    <scope>NUCLEOTIDE SEQUENCE [LARGE SCALE GENOMIC DNA]</scope>
    <source>
        <strain evidence="2 3">HLT2-9</strain>
    </source>
</reference>
<evidence type="ECO:0000313" key="3">
    <source>
        <dbReference type="Proteomes" id="UP000291101"/>
    </source>
</evidence>
<dbReference type="AlphaFoldDB" id="A0A4Q2STC8"/>
<sequence>MDDSKVIAALGLPTQMEPIYRRIQPGSGQTVEGVAASLLLTREQLLDQLAPLLALDIVTIEDEVLHVIDPATATSRALVAQADELGVKARELRRIAEVLPILAERRETASADDEHIDGDVSAESDVPALIAQWIREKRGDLCFLRPDQWRLPSESEMAVAVGNAVREGRRVRAIYPARAMSEAPHMLRMRAEIGEEIRVVPSVLTRLVVVGPRRAIVPEPLGAGSDRRVVVRQAALVGILQAYFDELWETASRVEARGDRLAENDHRRLLLVELADGVKDEQIARNLDLSLRTVRRRVASLMSELGVDTRFQAGVEAVRRGWL</sequence>
<feature type="domain" description="HTH luxR-type" evidence="1">
    <location>
        <begin position="257"/>
        <end position="321"/>
    </location>
</feature>
<dbReference type="GO" id="GO:0003677">
    <property type="term" value="F:DNA binding"/>
    <property type="evidence" value="ECO:0007669"/>
    <property type="project" value="InterPro"/>
</dbReference>
<proteinExistence type="predicted"/>
<gene>
    <name evidence="2" type="ORF">EUA94_14285</name>
</gene>
<dbReference type="Proteomes" id="UP000291101">
    <property type="component" value="Unassembled WGS sequence"/>
</dbReference>
<dbReference type="RefSeq" id="WP_129427552.1">
    <property type="nucleotide sequence ID" value="NZ_SDWV01000014.1"/>
</dbReference>
<comment type="caution">
    <text evidence="2">The sequence shown here is derived from an EMBL/GenBank/DDBJ whole genome shotgun (WGS) entry which is preliminary data.</text>
</comment>
<dbReference type="CDD" id="cd06170">
    <property type="entry name" value="LuxR_C_like"/>
    <property type="match status" value="1"/>
</dbReference>
<organism evidence="2 3">
    <name type="scientific">Nocardioides zhouii</name>
    <dbReference type="NCBI Taxonomy" id="1168729"/>
    <lineage>
        <taxon>Bacteria</taxon>
        <taxon>Bacillati</taxon>
        <taxon>Actinomycetota</taxon>
        <taxon>Actinomycetes</taxon>
        <taxon>Propionibacteriales</taxon>
        <taxon>Nocardioidaceae</taxon>
        <taxon>Nocardioides</taxon>
    </lineage>
</organism>
<dbReference type="SUPFAM" id="SSF46894">
    <property type="entry name" value="C-terminal effector domain of the bipartite response regulators"/>
    <property type="match status" value="1"/>
</dbReference>
<evidence type="ECO:0000313" key="2">
    <source>
        <dbReference type="EMBL" id="RYC07459.1"/>
    </source>
</evidence>
<dbReference type="OrthoDB" id="3728246at2"/>
<evidence type="ECO:0000259" key="1">
    <source>
        <dbReference type="PROSITE" id="PS50043"/>
    </source>
</evidence>
<name>A0A4Q2STC8_9ACTN</name>
<dbReference type="Gene3D" id="1.10.10.10">
    <property type="entry name" value="Winged helix-like DNA-binding domain superfamily/Winged helix DNA-binding domain"/>
    <property type="match status" value="1"/>
</dbReference>
<keyword evidence="3" id="KW-1185">Reference proteome</keyword>
<dbReference type="InterPro" id="IPR036388">
    <property type="entry name" value="WH-like_DNA-bd_sf"/>
</dbReference>
<dbReference type="SMART" id="SM00421">
    <property type="entry name" value="HTH_LUXR"/>
    <property type="match status" value="1"/>
</dbReference>
<dbReference type="GO" id="GO:0006355">
    <property type="term" value="P:regulation of DNA-templated transcription"/>
    <property type="evidence" value="ECO:0007669"/>
    <property type="project" value="InterPro"/>
</dbReference>